<dbReference type="GO" id="GO:0005762">
    <property type="term" value="C:mitochondrial large ribosomal subunit"/>
    <property type="evidence" value="ECO:0007669"/>
    <property type="project" value="TreeGrafter"/>
</dbReference>
<dbReference type="Pfam" id="PF10210">
    <property type="entry name" value="MRP-S32"/>
    <property type="match status" value="1"/>
</dbReference>
<dbReference type="AlphaFoldDB" id="A0AAV8YG54"/>
<comment type="caution">
    <text evidence="8">The sequence shown here is derived from an EMBL/GenBank/DDBJ whole genome shotgun (WGS) entry which is preliminary data.</text>
</comment>
<evidence type="ECO:0000313" key="9">
    <source>
        <dbReference type="Proteomes" id="UP001162156"/>
    </source>
</evidence>
<dbReference type="EMBL" id="JANEYF010002186">
    <property type="protein sequence ID" value="KAJ8950157.1"/>
    <property type="molecule type" value="Genomic_DNA"/>
</dbReference>
<name>A0AAV8YG54_9CUCU</name>
<proteinExistence type="inferred from homology"/>
<evidence type="ECO:0000256" key="7">
    <source>
        <dbReference type="ARBA" id="ARBA00035189"/>
    </source>
</evidence>
<evidence type="ECO:0000256" key="3">
    <source>
        <dbReference type="ARBA" id="ARBA00022946"/>
    </source>
</evidence>
<accession>A0AAV8YG54</accession>
<evidence type="ECO:0000256" key="5">
    <source>
        <dbReference type="ARBA" id="ARBA00023128"/>
    </source>
</evidence>
<comment type="subcellular location">
    <subcellularLocation>
        <location evidence="1">Mitochondrion</location>
    </subcellularLocation>
</comment>
<keyword evidence="3" id="KW-0809">Transit peptide</keyword>
<evidence type="ECO:0000256" key="6">
    <source>
        <dbReference type="ARBA" id="ARBA00023274"/>
    </source>
</evidence>
<keyword evidence="4" id="KW-0689">Ribosomal protein</keyword>
<evidence type="ECO:0000313" key="8">
    <source>
        <dbReference type="EMBL" id="KAJ8950157.1"/>
    </source>
</evidence>
<keyword evidence="5" id="KW-0496">Mitochondrion</keyword>
<comment type="similarity">
    <text evidence="2">Belongs to the mitochondrion-specific ribosomal protein mL42 family.</text>
</comment>
<keyword evidence="9" id="KW-1185">Reference proteome</keyword>
<reference evidence="8" key="1">
    <citation type="journal article" date="2023" name="Insect Mol. Biol.">
        <title>Genome sequencing provides insights into the evolution of gene families encoding plant cell wall-degrading enzymes in longhorned beetles.</title>
        <authorList>
            <person name="Shin N.R."/>
            <person name="Okamura Y."/>
            <person name="Kirsch R."/>
            <person name="Pauchet Y."/>
        </authorList>
    </citation>
    <scope>NUCLEOTIDE SEQUENCE</scope>
    <source>
        <strain evidence="8">RBIC_L_NR</strain>
    </source>
</reference>
<evidence type="ECO:0000256" key="1">
    <source>
        <dbReference type="ARBA" id="ARBA00004173"/>
    </source>
</evidence>
<keyword evidence="6" id="KW-0687">Ribonucleoprotein</keyword>
<sequence length="144" mass="16916">MFEVGSKKYRQCSKIDLELISAMTLRIITTRLNISQLVTVQVTHRYRSTVNREHKIVVTKDGTTIVAWHPKSDFPYECTKPLPEENIEENSSVLKTQLTPEVMEIFNKKTPEQARQELMNITHTTKHRWFPRARDKKIKENTYG</sequence>
<dbReference type="Proteomes" id="UP001162156">
    <property type="component" value="Unassembled WGS sequence"/>
</dbReference>
<dbReference type="InterPro" id="IPR019346">
    <property type="entry name" value="Ribosomal_mL42"/>
</dbReference>
<evidence type="ECO:0000256" key="2">
    <source>
        <dbReference type="ARBA" id="ARBA00005556"/>
    </source>
</evidence>
<dbReference type="PANTHER" id="PTHR13450">
    <property type="entry name" value="MITOCHONDRIAL 39S RIBOSOMAL PROTEIN L42"/>
    <property type="match status" value="1"/>
</dbReference>
<protein>
    <recommendedName>
        <fullName evidence="7">Large ribosomal subunit protein mL42</fullName>
    </recommendedName>
</protein>
<gene>
    <name evidence="8" type="ORF">NQ314_008010</name>
</gene>
<organism evidence="8 9">
    <name type="scientific">Rhamnusium bicolor</name>
    <dbReference type="NCBI Taxonomy" id="1586634"/>
    <lineage>
        <taxon>Eukaryota</taxon>
        <taxon>Metazoa</taxon>
        <taxon>Ecdysozoa</taxon>
        <taxon>Arthropoda</taxon>
        <taxon>Hexapoda</taxon>
        <taxon>Insecta</taxon>
        <taxon>Pterygota</taxon>
        <taxon>Neoptera</taxon>
        <taxon>Endopterygota</taxon>
        <taxon>Coleoptera</taxon>
        <taxon>Polyphaga</taxon>
        <taxon>Cucujiformia</taxon>
        <taxon>Chrysomeloidea</taxon>
        <taxon>Cerambycidae</taxon>
        <taxon>Lepturinae</taxon>
        <taxon>Rhagiini</taxon>
        <taxon>Rhamnusium</taxon>
    </lineage>
</organism>
<evidence type="ECO:0000256" key="4">
    <source>
        <dbReference type="ARBA" id="ARBA00022980"/>
    </source>
</evidence>
<dbReference type="PANTHER" id="PTHR13450:SF4">
    <property type="entry name" value="LARGE RIBOSOMAL SUBUNIT PROTEIN ML42"/>
    <property type="match status" value="1"/>
</dbReference>